<organism evidence="1 2">
    <name type="scientific">Vanrija pseudolonga</name>
    <dbReference type="NCBI Taxonomy" id="143232"/>
    <lineage>
        <taxon>Eukaryota</taxon>
        <taxon>Fungi</taxon>
        <taxon>Dikarya</taxon>
        <taxon>Basidiomycota</taxon>
        <taxon>Agaricomycotina</taxon>
        <taxon>Tremellomycetes</taxon>
        <taxon>Trichosporonales</taxon>
        <taxon>Trichosporonaceae</taxon>
        <taxon>Vanrija</taxon>
    </lineage>
</organism>
<keyword evidence="2" id="KW-1185">Reference proteome</keyword>
<evidence type="ECO:0008006" key="3">
    <source>
        <dbReference type="Google" id="ProtNLM"/>
    </source>
</evidence>
<protein>
    <recommendedName>
        <fullName evidence="3">F-box domain-containing protein</fullName>
    </recommendedName>
</protein>
<sequence>MTSIDPTEALAAQVGRLALTTAPSPAIDHAFLPHVFDKIFQHLPRASLLALRPTSRAMFARVNTQFFTHVAIRASRSLRPVIVPGRFGLAIWLKTFLLVDLEGQRLPISPFVPSTYDTASTNTDWLDTLVPMGPARRQALLDLIRIVEYPEELPSCVPVELAVSRTCRVVKRDRAVQ</sequence>
<name>A0AAF0Y9C9_9TREE</name>
<gene>
    <name evidence="1" type="ORF">LOC62_03G003898</name>
</gene>
<proteinExistence type="predicted"/>
<dbReference type="Proteomes" id="UP000827549">
    <property type="component" value="Chromosome 3"/>
</dbReference>
<dbReference type="EMBL" id="CP086716">
    <property type="protein sequence ID" value="WOO80379.1"/>
    <property type="molecule type" value="Genomic_DNA"/>
</dbReference>
<evidence type="ECO:0000313" key="2">
    <source>
        <dbReference type="Proteomes" id="UP000827549"/>
    </source>
</evidence>
<accession>A0AAF0Y9C9</accession>
<reference evidence="1" key="1">
    <citation type="submission" date="2023-10" db="EMBL/GenBank/DDBJ databases">
        <authorList>
            <person name="Noh H."/>
        </authorList>
    </citation>
    <scope>NUCLEOTIDE SEQUENCE</scope>
    <source>
        <strain evidence="1">DUCC4014</strain>
    </source>
</reference>
<dbReference type="RefSeq" id="XP_062626411.1">
    <property type="nucleotide sequence ID" value="XM_062770427.1"/>
</dbReference>
<dbReference type="GeneID" id="87807139"/>
<dbReference type="AlphaFoldDB" id="A0AAF0Y9C9"/>
<evidence type="ECO:0000313" key="1">
    <source>
        <dbReference type="EMBL" id="WOO80379.1"/>
    </source>
</evidence>